<keyword evidence="1" id="KW-0472">Membrane</keyword>
<feature type="transmembrane region" description="Helical" evidence="1">
    <location>
        <begin position="12"/>
        <end position="33"/>
    </location>
</feature>
<comment type="caution">
    <text evidence="2">The sequence shown here is derived from an EMBL/GenBank/DDBJ whole genome shotgun (WGS) entry which is preliminary data.</text>
</comment>
<sequence length="108" mass="12036">MSDEFRDTLVGIYITCSIFIIGTNLFMMGVILYSPALRLVPRNALIVGICVADLLMGSFVTPMFTRTLVESKFPDCHTHLALQVRSLDKHPQCCRHSQYMLGGIGTLN</sequence>
<keyword evidence="3" id="KW-1185">Reference proteome</keyword>
<keyword evidence="1" id="KW-0812">Transmembrane</keyword>
<gene>
    <name evidence="2" type="ORF">ElyMa_003839000</name>
</gene>
<dbReference type="Proteomes" id="UP000762676">
    <property type="component" value="Unassembled WGS sequence"/>
</dbReference>
<feature type="transmembrane region" description="Helical" evidence="1">
    <location>
        <begin position="45"/>
        <end position="64"/>
    </location>
</feature>
<proteinExistence type="predicted"/>
<protein>
    <recommendedName>
        <fullName evidence="4">G-protein coupled receptors family 1 profile domain-containing protein</fullName>
    </recommendedName>
</protein>
<evidence type="ECO:0000313" key="2">
    <source>
        <dbReference type="EMBL" id="GFR72386.1"/>
    </source>
</evidence>
<name>A0AAV4FHK9_9GAST</name>
<reference evidence="2 3" key="1">
    <citation type="journal article" date="2021" name="Elife">
        <title>Chloroplast acquisition without the gene transfer in kleptoplastic sea slugs, Plakobranchus ocellatus.</title>
        <authorList>
            <person name="Maeda T."/>
            <person name="Takahashi S."/>
            <person name="Yoshida T."/>
            <person name="Shimamura S."/>
            <person name="Takaki Y."/>
            <person name="Nagai Y."/>
            <person name="Toyoda A."/>
            <person name="Suzuki Y."/>
            <person name="Arimoto A."/>
            <person name="Ishii H."/>
            <person name="Satoh N."/>
            <person name="Nishiyama T."/>
            <person name="Hasebe M."/>
            <person name="Maruyama T."/>
            <person name="Minagawa J."/>
            <person name="Obokata J."/>
            <person name="Shigenobu S."/>
        </authorList>
    </citation>
    <scope>NUCLEOTIDE SEQUENCE [LARGE SCALE GENOMIC DNA]</scope>
</reference>
<evidence type="ECO:0000256" key="1">
    <source>
        <dbReference type="SAM" id="Phobius"/>
    </source>
</evidence>
<keyword evidence="1" id="KW-1133">Transmembrane helix</keyword>
<evidence type="ECO:0008006" key="4">
    <source>
        <dbReference type="Google" id="ProtNLM"/>
    </source>
</evidence>
<dbReference type="AlphaFoldDB" id="A0AAV4FHK9"/>
<dbReference type="EMBL" id="BMAT01007830">
    <property type="protein sequence ID" value="GFR72386.1"/>
    <property type="molecule type" value="Genomic_DNA"/>
</dbReference>
<dbReference type="SUPFAM" id="SSF81321">
    <property type="entry name" value="Family A G protein-coupled receptor-like"/>
    <property type="match status" value="1"/>
</dbReference>
<evidence type="ECO:0000313" key="3">
    <source>
        <dbReference type="Proteomes" id="UP000762676"/>
    </source>
</evidence>
<organism evidence="2 3">
    <name type="scientific">Elysia marginata</name>
    <dbReference type="NCBI Taxonomy" id="1093978"/>
    <lineage>
        <taxon>Eukaryota</taxon>
        <taxon>Metazoa</taxon>
        <taxon>Spiralia</taxon>
        <taxon>Lophotrochozoa</taxon>
        <taxon>Mollusca</taxon>
        <taxon>Gastropoda</taxon>
        <taxon>Heterobranchia</taxon>
        <taxon>Euthyneura</taxon>
        <taxon>Panpulmonata</taxon>
        <taxon>Sacoglossa</taxon>
        <taxon>Placobranchoidea</taxon>
        <taxon>Plakobranchidae</taxon>
        <taxon>Elysia</taxon>
    </lineage>
</organism>
<dbReference type="Gene3D" id="1.20.1070.10">
    <property type="entry name" value="Rhodopsin 7-helix transmembrane proteins"/>
    <property type="match status" value="1"/>
</dbReference>
<dbReference type="CDD" id="cd00637">
    <property type="entry name" value="7tm_classA_rhodopsin-like"/>
    <property type="match status" value="1"/>
</dbReference>
<accession>A0AAV4FHK9</accession>